<dbReference type="PANTHER" id="PTHR30069:SF29">
    <property type="entry name" value="HEMOGLOBIN AND HEMOGLOBIN-HAPTOGLOBIN-BINDING PROTEIN 1-RELATED"/>
    <property type="match status" value="1"/>
</dbReference>
<dbReference type="RefSeq" id="WP_273632382.1">
    <property type="nucleotide sequence ID" value="NZ_CP117167.1"/>
</dbReference>
<keyword evidence="5" id="KW-0732">Signal</keyword>
<keyword evidence="3 8" id="KW-1134">Transmembrane beta strand</keyword>
<dbReference type="Proteomes" id="UP001216139">
    <property type="component" value="Chromosome"/>
</dbReference>
<dbReference type="InterPro" id="IPR036942">
    <property type="entry name" value="Beta-barrel_TonB_sf"/>
</dbReference>
<dbReference type="InterPro" id="IPR008969">
    <property type="entry name" value="CarboxyPept-like_regulatory"/>
</dbReference>
<evidence type="ECO:0000259" key="9">
    <source>
        <dbReference type="Pfam" id="PF07715"/>
    </source>
</evidence>
<dbReference type="InterPro" id="IPR012910">
    <property type="entry name" value="Plug_dom"/>
</dbReference>
<dbReference type="NCBIfam" id="TIGR04057">
    <property type="entry name" value="SusC_RagA_signa"/>
    <property type="match status" value="1"/>
</dbReference>
<dbReference type="InterPro" id="IPR023996">
    <property type="entry name" value="TonB-dep_OMP_SusC/RagA"/>
</dbReference>
<keyword evidence="10" id="KW-0675">Receptor</keyword>
<evidence type="ECO:0000256" key="2">
    <source>
        <dbReference type="ARBA" id="ARBA00022448"/>
    </source>
</evidence>
<dbReference type="InterPro" id="IPR023997">
    <property type="entry name" value="TonB-dep_OMP_SusC/RagA_CS"/>
</dbReference>
<comment type="similarity">
    <text evidence="8">Belongs to the TonB-dependent receptor family.</text>
</comment>
<accession>A0ABY7TFZ5</accession>
<dbReference type="Gene3D" id="2.60.40.1120">
    <property type="entry name" value="Carboxypeptidase-like, regulatory domain"/>
    <property type="match status" value="1"/>
</dbReference>
<dbReference type="NCBIfam" id="TIGR04056">
    <property type="entry name" value="OMP_RagA_SusC"/>
    <property type="match status" value="1"/>
</dbReference>
<evidence type="ECO:0000313" key="10">
    <source>
        <dbReference type="EMBL" id="WCT14077.1"/>
    </source>
</evidence>
<dbReference type="EMBL" id="CP117167">
    <property type="protein sequence ID" value="WCT14077.1"/>
    <property type="molecule type" value="Genomic_DNA"/>
</dbReference>
<organism evidence="10 11">
    <name type="scientific">Mucilaginibacter jinjuensis</name>
    <dbReference type="NCBI Taxonomy" id="1176721"/>
    <lineage>
        <taxon>Bacteria</taxon>
        <taxon>Pseudomonadati</taxon>
        <taxon>Bacteroidota</taxon>
        <taxon>Sphingobacteriia</taxon>
        <taxon>Sphingobacteriales</taxon>
        <taxon>Sphingobacteriaceae</taxon>
        <taxon>Mucilaginibacter</taxon>
    </lineage>
</organism>
<dbReference type="PANTHER" id="PTHR30069">
    <property type="entry name" value="TONB-DEPENDENT OUTER MEMBRANE RECEPTOR"/>
    <property type="match status" value="1"/>
</dbReference>
<evidence type="ECO:0000256" key="8">
    <source>
        <dbReference type="PROSITE-ProRule" id="PRU01360"/>
    </source>
</evidence>
<dbReference type="Pfam" id="PF13715">
    <property type="entry name" value="CarbopepD_reg_2"/>
    <property type="match status" value="1"/>
</dbReference>
<dbReference type="Gene3D" id="2.170.130.10">
    <property type="entry name" value="TonB-dependent receptor, plug domain"/>
    <property type="match status" value="1"/>
</dbReference>
<feature type="domain" description="TonB-dependent receptor plug" evidence="9">
    <location>
        <begin position="132"/>
        <end position="249"/>
    </location>
</feature>
<evidence type="ECO:0000256" key="6">
    <source>
        <dbReference type="ARBA" id="ARBA00023136"/>
    </source>
</evidence>
<dbReference type="SUPFAM" id="SSF56935">
    <property type="entry name" value="Porins"/>
    <property type="match status" value="1"/>
</dbReference>
<keyword evidence="2 8" id="KW-0813">Transport</keyword>
<keyword evidence="6 8" id="KW-0472">Membrane</keyword>
<dbReference type="Gene3D" id="2.40.170.20">
    <property type="entry name" value="TonB-dependent receptor, beta-barrel domain"/>
    <property type="match status" value="1"/>
</dbReference>
<evidence type="ECO:0000256" key="1">
    <source>
        <dbReference type="ARBA" id="ARBA00004571"/>
    </source>
</evidence>
<dbReference type="Pfam" id="PF07715">
    <property type="entry name" value="Plug"/>
    <property type="match status" value="1"/>
</dbReference>
<dbReference type="InterPro" id="IPR039426">
    <property type="entry name" value="TonB-dep_rcpt-like"/>
</dbReference>
<evidence type="ECO:0000256" key="3">
    <source>
        <dbReference type="ARBA" id="ARBA00022452"/>
    </source>
</evidence>
<gene>
    <name evidence="10" type="ORF">PQO05_09035</name>
</gene>
<keyword evidence="7 8" id="KW-0998">Cell outer membrane</keyword>
<dbReference type="InterPro" id="IPR037066">
    <property type="entry name" value="Plug_dom_sf"/>
</dbReference>
<dbReference type="SUPFAM" id="SSF49464">
    <property type="entry name" value="Carboxypeptidase regulatory domain-like"/>
    <property type="match status" value="1"/>
</dbReference>
<keyword evidence="11" id="KW-1185">Reference proteome</keyword>
<evidence type="ECO:0000256" key="7">
    <source>
        <dbReference type="ARBA" id="ARBA00023237"/>
    </source>
</evidence>
<evidence type="ECO:0000256" key="5">
    <source>
        <dbReference type="ARBA" id="ARBA00022729"/>
    </source>
</evidence>
<sequence>MKKTFTSHGRLCVFYLKKSLSLTFLVSLLMLCYHTGFAQSSGKVQGTVLDEKGATLPGVTVKIKGTSVGTVTDVNGKFSMNADKGAILVFSFVGYTSKEITVGDDKTINVNLAPAQSNLSEVVVVGYGTQKKVSLTSAVTSISSQEIVTTKNENVENMLTGKIAGLQVIQNTAEPGDFANNINIRGMGNPLVVIDGVQQPDFTVTGGNGDNSVGSSNILSRLNPNDIESVSVLKDASAAVYGVKAANGVILITTKKGKAGTLQLSYNGTYGWQVPSGLPKPVNATDYMTLYNQQALHQANGGKIVFTPADFAAYANGTKQSTDWYDATFKKSAPQQQHNLTATGGNETTQYLLSGSFTDQDGLLQSNDLNYKRYNVRSNITSKVGKNLTVNLNLSAISDVKNSPAEPFWYTTREAWRELPTQTIYANNTAPYYLKGQVDGGNPIAYGDADINGYSKQVNKFFDGSISLEYKVPFVPGLSLKGLYSYDEQIQDNKLYQSSYNLYEYNDATKTYTPTLNNSPAYVQRQYYDYPKNTDQFSINYTHTFGGVHNLSALILYEGNQQSGDNFAAYRQLAIPVDQISAGNAANQNASQDNSNSALYEYTTNSIVGRLTYDYKGKYLAEFSFRNDKSSRFAPSQGWGFFPSASLGWRVSDEGFWKNTAALSFIDNFKLRASYGVLGDDGSLYYQFLTGYNYPAYGIGQTAPSPNQLPSGAVFGGNFYNSVQNKGIPNPGITWSTSHTFDAGADLDLWKGLLNVTVDYFIRDRKGLLAYATLQVPDVLGAPLPQANLNGDRTQGIDFEVGHHGSIGKFRYNVKGTFLYTNTRNTTRAESPQGNSYLDWLNNSAGRNQGIQMGNSGAGQYQNYQQIVNSPVYVNRGTVVGDYIYQDWNGDGQIDGNDIHPIAYGNGANAGQTINPKITYGLTLGGSYENFDFNILLQGTGIYSVSYVEQLNIPLWGGGSALTQFNNDWHPADPNADPYNPNTVWVPGKFAYTGTTANTNSTFNYQNAAYLRLKSLELGYTLPTPVLKAIGVKAVRIFGSGYNLFTITSVKYVDPEHPTGTYGYLYPLDKLYNIGLDVKF</sequence>
<dbReference type="PROSITE" id="PS52016">
    <property type="entry name" value="TONB_DEPENDENT_REC_3"/>
    <property type="match status" value="1"/>
</dbReference>
<keyword evidence="4 8" id="KW-0812">Transmembrane</keyword>
<protein>
    <submittedName>
        <fullName evidence="10">TonB-dependent receptor</fullName>
    </submittedName>
</protein>
<reference evidence="10 11" key="1">
    <citation type="submission" date="2023-02" db="EMBL/GenBank/DDBJ databases">
        <title>Genome sequence of Mucilaginibacter jinjuensis strain KACC 16571.</title>
        <authorList>
            <person name="Kim S."/>
            <person name="Heo J."/>
            <person name="Kwon S.-W."/>
        </authorList>
    </citation>
    <scope>NUCLEOTIDE SEQUENCE [LARGE SCALE GENOMIC DNA]</scope>
    <source>
        <strain evidence="10 11">KACC 16571</strain>
    </source>
</reference>
<comment type="subcellular location">
    <subcellularLocation>
        <location evidence="1 8">Cell outer membrane</location>
        <topology evidence="1 8">Multi-pass membrane protein</topology>
    </subcellularLocation>
</comment>
<evidence type="ECO:0000313" key="11">
    <source>
        <dbReference type="Proteomes" id="UP001216139"/>
    </source>
</evidence>
<evidence type="ECO:0000256" key="4">
    <source>
        <dbReference type="ARBA" id="ARBA00022692"/>
    </source>
</evidence>
<name>A0ABY7TFZ5_9SPHI</name>
<proteinExistence type="inferred from homology"/>